<comment type="caution">
    <text evidence="3">The sequence shown here is derived from an EMBL/GenBank/DDBJ whole genome shotgun (WGS) entry which is preliminary data.</text>
</comment>
<dbReference type="EMBL" id="VOIH02000006">
    <property type="protein sequence ID" value="KAF3444536.1"/>
    <property type="molecule type" value="Genomic_DNA"/>
</dbReference>
<evidence type="ECO:0000256" key="1">
    <source>
        <dbReference type="SAM" id="MobiDB-lite"/>
    </source>
</evidence>
<protein>
    <recommendedName>
        <fullName evidence="2">Ribosomal protein mS38 C-terminal domain-containing protein</fullName>
    </recommendedName>
</protein>
<feature type="domain" description="Ribosomal protein mS38 C-terminal" evidence="2">
    <location>
        <begin position="104"/>
        <end position="131"/>
    </location>
</feature>
<dbReference type="PANTHER" id="PTHR32035">
    <property type="entry name" value="AURORA KINASE A-INTERACTING PROTEIN"/>
    <property type="match status" value="1"/>
</dbReference>
<proteinExistence type="predicted"/>
<dbReference type="SMART" id="SM01155">
    <property type="entry name" value="DUF1713"/>
    <property type="match status" value="1"/>
</dbReference>
<accession>A0A8K0H2I2</accession>
<dbReference type="OrthoDB" id="1932216at2759"/>
<feature type="compositionally biased region" description="Basic residues" evidence="1">
    <location>
        <begin position="109"/>
        <end position="132"/>
    </location>
</feature>
<dbReference type="InterPro" id="IPR013177">
    <property type="entry name" value="Ribosomal_mS38_C"/>
</dbReference>
<sequence>MASKLQMLIRRSQPTRIVAALHSSPSSNPSVPLIFGQPHHIEVNPEPQLITNLSSFLVGHKKGEFRPSPFRQIYPSFRLNPISIYGSVSSEAEDLVQDDSGKVWADSVKKKRKRKMNKHKYKKLRKRLRRQT</sequence>
<evidence type="ECO:0000313" key="4">
    <source>
        <dbReference type="Proteomes" id="UP000796880"/>
    </source>
</evidence>
<dbReference type="Pfam" id="PF08213">
    <property type="entry name" value="COX24_C"/>
    <property type="match status" value="1"/>
</dbReference>
<evidence type="ECO:0000313" key="3">
    <source>
        <dbReference type="EMBL" id="KAF3444536.1"/>
    </source>
</evidence>
<dbReference type="Proteomes" id="UP000796880">
    <property type="component" value="Unassembled WGS sequence"/>
</dbReference>
<keyword evidence="4" id="KW-1185">Reference proteome</keyword>
<organism evidence="3 4">
    <name type="scientific">Rhamnella rubrinervis</name>
    <dbReference type="NCBI Taxonomy" id="2594499"/>
    <lineage>
        <taxon>Eukaryota</taxon>
        <taxon>Viridiplantae</taxon>
        <taxon>Streptophyta</taxon>
        <taxon>Embryophyta</taxon>
        <taxon>Tracheophyta</taxon>
        <taxon>Spermatophyta</taxon>
        <taxon>Magnoliopsida</taxon>
        <taxon>eudicotyledons</taxon>
        <taxon>Gunneridae</taxon>
        <taxon>Pentapetalae</taxon>
        <taxon>rosids</taxon>
        <taxon>fabids</taxon>
        <taxon>Rosales</taxon>
        <taxon>Rhamnaceae</taxon>
        <taxon>rhamnoid group</taxon>
        <taxon>Rhamneae</taxon>
        <taxon>Rhamnella</taxon>
    </lineage>
</organism>
<gene>
    <name evidence="3" type="ORF">FNV43_RR14228</name>
</gene>
<feature type="region of interest" description="Disordered" evidence="1">
    <location>
        <begin position="106"/>
        <end position="132"/>
    </location>
</feature>
<name>A0A8K0H2I2_9ROSA</name>
<dbReference type="AlphaFoldDB" id="A0A8K0H2I2"/>
<evidence type="ECO:0000259" key="2">
    <source>
        <dbReference type="SMART" id="SM01155"/>
    </source>
</evidence>
<dbReference type="PANTHER" id="PTHR32035:SF11">
    <property type="entry name" value="SMALL RIBOSOMAL SUBUNIT PROTEIN MS38"/>
    <property type="match status" value="1"/>
</dbReference>
<reference evidence="3" key="1">
    <citation type="submission" date="2020-03" db="EMBL/GenBank/DDBJ databases">
        <title>A high-quality chromosome-level genome assembly of a woody plant with both climbing and erect habits, Rhamnella rubrinervis.</title>
        <authorList>
            <person name="Lu Z."/>
            <person name="Yang Y."/>
            <person name="Zhu X."/>
            <person name="Sun Y."/>
        </authorList>
    </citation>
    <scope>NUCLEOTIDE SEQUENCE</scope>
    <source>
        <strain evidence="3">BYM</strain>
        <tissue evidence="3">Leaf</tissue>
    </source>
</reference>